<dbReference type="EMBL" id="BGZK01004832">
    <property type="protein sequence ID" value="GBP11136.1"/>
    <property type="molecule type" value="Genomic_DNA"/>
</dbReference>
<comment type="caution">
    <text evidence="3">The sequence shown here is derived from an EMBL/GenBank/DDBJ whole genome shotgun (WGS) entry which is preliminary data.</text>
</comment>
<organism evidence="3 4">
    <name type="scientific">Eumeta variegata</name>
    <name type="common">Bagworm moth</name>
    <name type="synonym">Eumeta japonica</name>
    <dbReference type="NCBI Taxonomy" id="151549"/>
    <lineage>
        <taxon>Eukaryota</taxon>
        <taxon>Metazoa</taxon>
        <taxon>Ecdysozoa</taxon>
        <taxon>Arthropoda</taxon>
        <taxon>Hexapoda</taxon>
        <taxon>Insecta</taxon>
        <taxon>Pterygota</taxon>
        <taxon>Neoptera</taxon>
        <taxon>Endopterygota</taxon>
        <taxon>Lepidoptera</taxon>
        <taxon>Glossata</taxon>
        <taxon>Ditrysia</taxon>
        <taxon>Tineoidea</taxon>
        <taxon>Psychidae</taxon>
        <taxon>Oiketicinae</taxon>
        <taxon>Eumeta</taxon>
    </lineage>
</organism>
<proteinExistence type="predicted"/>
<evidence type="ECO:0000256" key="1">
    <source>
        <dbReference type="ARBA" id="ARBA00012493"/>
    </source>
</evidence>
<evidence type="ECO:0000259" key="2">
    <source>
        <dbReference type="Pfam" id="PF17921"/>
    </source>
</evidence>
<dbReference type="EC" id="2.7.7.49" evidence="1"/>
<dbReference type="PANTHER" id="PTHR37984:SF5">
    <property type="entry name" value="PROTEIN NYNRIN-LIKE"/>
    <property type="match status" value="1"/>
</dbReference>
<dbReference type="FunFam" id="1.10.340.70:FF:000001">
    <property type="entry name" value="Retrovirus-related Pol polyprotein from transposon gypsy-like Protein"/>
    <property type="match status" value="1"/>
</dbReference>
<dbReference type="Pfam" id="PF17921">
    <property type="entry name" value="Integrase_H2C2"/>
    <property type="match status" value="1"/>
</dbReference>
<evidence type="ECO:0000313" key="4">
    <source>
        <dbReference type="Proteomes" id="UP000299102"/>
    </source>
</evidence>
<protein>
    <recommendedName>
        <fullName evidence="1">RNA-directed DNA polymerase</fullName>
        <ecNumber evidence="1">2.7.7.49</ecNumber>
    </recommendedName>
</protein>
<reference evidence="3 4" key="1">
    <citation type="journal article" date="2019" name="Commun. Biol.">
        <title>The bagworm genome reveals a unique fibroin gene that provides high tensile strength.</title>
        <authorList>
            <person name="Kono N."/>
            <person name="Nakamura H."/>
            <person name="Ohtoshi R."/>
            <person name="Tomita M."/>
            <person name="Numata K."/>
            <person name="Arakawa K."/>
        </authorList>
    </citation>
    <scope>NUCLEOTIDE SEQUENCE [LARGE SCALE GENOMIC DNA]</scope>
</reference>
<dbReference type="PANTHER" id="PTHR37984">
    <property type="entry name" value="PROTEIN CBG26694"/>
    <property type="match status" value="1"/>
</dbReference>
<dbReference type="OrthoDB" id="7461648at2759"/>
<gene>
    <name evidence="3" type="ORF">EVAR_60626_1</name>
</gene>
<evidence type="ECO:0000313" key="3">
    <source>
        <dbReference type="EMBL" id="GBP11136.1"/>
    </source>
</evidence>
<dbReference type="Proteomes" id="UP000299102">
    <property type="component" value="Unassembled WGS sequence"/>
</dbReference>
<name>A0A4C1TAG2_EUMVA</name>
<accession>A0A4C1TAG2</accession>
<dbReference type="InterPro" id="IPR041588">
    <property type="entry name" value="Integrase_H2C2"/>
</dbReference>
<dbReference type="Gene3D" id="1.10.340.70">
    <property type="match status" value="1"/>
</dbReference>
<dbReference type="InterPro" id="IPR050951">
    <property type="entry name" value="Retrovirus_Pol_polyprotein"/>
</dbReference>
<sequence>MELTDEYELLRKEESKQTDLNRTLNSKCDKTGHYRKQCPDSRQPTNRYGGHTYSFWTVDPPFVGGKWSTTAKTAAYHSLADGTCLPSIRIYSISVNYNGKTTNLLASALDSLAEPLILGMDFLHRRQAQLSLDGIPLVQSSLHSHYVPNRLHTIQNPSGRLARSALELQQYDFNIEYRRGKLNVVADALSRNPLSSEEPKNVLASVSLVKKDWYTRKVNQLRASSPPLPDYQEIDGRLFRHIKAKSIISGAPQWKLCVPPASVDQVLYEVHDAVTAGHLGIHKTLKRAQENYYWPGMARDIRHYVRSCTICGKFKVEQMKGAGLMSTMINSHPWETVCMDFIGPFPGLPPGKIGF</sequence>
<dbReference type="AlphaFoldDB" id="A0A4C1TAG2"/>
<dbReference type="STRING" id="151549.A0A4C1TAG2"/>
<feature type="domain" description="Integrase zinc-binding" evidence="2">
    <location>
        <begin position="258"/>
        <end position="315"/>
    </location>
</feature>
<keyword evidence="4" id="KW-1185">Reference proteome</keyword>
<dbReference type="GO" id="GO:0003964">
    <property type="term" value="F:RNA-directed DNA polymerase activity"/>
    <property type="evidence" value="ECO:0007669"/>
    <property type="project" value="UniProtKB-EC"/>
</dbReference>